<evidence type="ECO:0000256" key="4">
    <source>
        <dbReference type="SAM" id="Phobius"/>
    </source>
</evidence>
<proteinExistence type="predicted"/>
<dbReference type="InterPro" id="IPR036259">
    <property type="entry name" value="MFS_trans_sf"/>
</dbReference>
<feature type="transmembrane region" description="Helical" evidence="4">
    <location>
        <begin position="7"/>
        <end position="29"/>
    </location>
</feature>
<feature type="transmembrane region" description="Helical" evidence="4">
    <location>
        <begin position="213"/>
        <end position="233"/>
    </location>
</feature>
<feature type="transmembrane region" description="Helical" evidence="4">
    <location>
        <begin position="279"/>
        <end position="297"/>
    </location>
</feature>
<dbReference type="Gene3D" id="1.20.1250.20">
    <property type="entry name" value="MFS general substrate transporter like domains"/>
    <property type="match status" value="1"/>
</dbReference>
<feature type="transmembrane region" description="Helical" evidence="4">
    <location>
        <begin position="74"/>
        <end position="92"/>
    </location>
</feature>
<evidence type="ECO:0000259" key="5">
    <source>
        <dbReference type="PROSITE" id="PS50850"/>
    </source>
</evidence>
<dbReference type="InterPro" id="IPR011701">
    <property type="entry name" value="MFS"/>
</dbReference>
<feature type="transmembrane region" description="Helical" evidence="4">
    <location>
        <begin position="245"/>
        <end position="267"/>
    </location>
</feature>
<keyword evidence="3 4" id="KW-0472">Membrane</keyword>
<comment type="caution">
    <text evidence="6">The sequence shown here is derived from an EMBL/GenBank/DDBJ whole genome shotgun (WGS) entry which is preliminary data.</text>
</comment>
<evidence type="ECO:0000256" key="1">
    <source>
        <dbReference type="ARBA" id="ARBA00022692"/>
    </source>
</evidence>
<keyword evidence="2 4" id="KW-1133">Transmembrane helix</keyword>
<dbReference type="PANTHER" id="PTHR23521:SF3">
    <property type="entry name" value="MFS TRANSPORTER"/>
    <property type="match status" value="1"/>
</dbReference>
<dbReference type="Proteomes" id="UP000746690">
    <property type="component" value="Unassembled WGS sequence"/>
</dbReference>
<evidence type="ECO:0000313" key="6">
    <source>
        <dbReference type="EMBL" id="NMH86255.1"/>
    </source>
</evidence>
<dbReference type="RefSeq" id="WP_169669517.1">
    <property type="nucleotide sequence ID" value="NZ_JABBHF010000001.1"/>
</dbReference>
<dbReference type="InterPro" id="IPR020846">
    <property type="entry name" value="MFS_dom"/>
</dbReference>
<feature type="domain" description="Major facilitator superfamily (MFS) profile" evidence="5">
    <location>
        <begin position="7"/>
        <end position="389"/>
    </location>
</feature>
<name>A0ABX1RTD4_9FLAO</name>
<evidence type="ECO:0000256" key="3">
    <source>
        <dbReference type="ARBA" id="ARBA00023136"/>
    </source>
</evidence>
<dbReference type="EMBL" id="JABBHF010000001">
    <property type="protein sequence ID" value="NMH86255.1"/>
    <property type="molecule type" value="Genomic_DNA"/>
</dbReference>
<dbReference type="SUPFAM" id="SSF103473">
    <property type="entry name" value="MFS general substrate transporter"/>
    <property type="match status" value="1"/>
</dbReference>
<evidence type="ECO:0000313" key="7">
    <source>
        <dbReference type="Proteomes" id="UP000746690"/>
    </source>
</evidence>
<dbReference type="PROSITE" id="PS50850">
    <property type="entry name" value="MFS"/>
    <property type="match status" value="1"/>
</dbReference>
<dbReference type="Pfam" id="PF07690">
    <property type="entry name" value="MFS_1"/>
    <property type="match status" value="1"/>
</dbReference>
<feature type="transmembrane region" description="Helical" evidence="4">
    <location>
        <begin position="49"/>
        <end position="67"/>
    </location>
</feature>
<feature type="transmembrane region" description="Helical" evidence="4">
    <location>
        <begin position="163"/>
        <end position="182"/>
    </location>
</feature>
<feature type="transmembrane region" description="Helical" evidence="4">
    <location>
        <begin position="130"/>
        <end position="151"/>
    </location>
</feature>
<sequence length="394" mass="43107">MKHQSTILIVIVISQFLCTSLWFASNGVINDLIVNFHLKDGALGHLTSSVQFGFISGTLAFAIFTIADRYSPSKVFFVSALLSALFNIGVLWNGHHLMSLLLLRFFTGFFLAGIYPVGMKIAADYYKEGLGKSLGFLVGALVLGTALPHLLKGATNMFSWKSVILITTCLSVIGGLLMLIMVPNGPYRKPSQKLNLFAFFNVFKNHKFRSSAFGYWGHMWELYAFWAFTPVMLKVYSDLHPAVSFNIPVLSFLIIGIGGLACILGGYLSQKIGIKKTAFMALLLSCGCCLMSPFIFINESESLFIIFLSFWGMVVIADSPLFSTLVAQNAPPEIKGTALTIVNCVGFAITIISIQIINSIRSYTDSHSIYTILAIGPILGLIALNSKTKTISNN</sequence>
<accession>A0ABX1RTD4</accession>
<feature type="transmembrane region" description="Helical" evidence="4">
    <location>
        <begin position="338"/>
        <end position="357"/>
    </location>
</feature>
<gene>
    <name evidence="6" type="ORF">HHX25_01945</name>
</gene>
<evidence type="ECO:0000256" key="2">
    <source>
        <dbReference type="ARBA" id="ARBA00022989"/>
    </source>
</evidence>
<dbReference type="PANTHER" id="PTHR23521">
    <property type="entry name" value="TRANSPORTER MFS SUPERFAMILY"/>
    <property type="match status" value="1"/>
</dbReference>
<protein>
    <submittedName>
        <fullName evidence="6">MFS transporter</fullName>
    </submittedName>
</protein>
<organism evidence="6 7">
    <name type="scientific">Flavivirga algicola</name>
    <dbReference type="NCBI Taxonomy" id="2729136"/>
    <lineage>
        <taxon>Bacteria</taxon>
        <taxon>Pseudomonadati</taxon>
        <taxon>Bacteroidota</taxon>
        <taxon>Flavobacteriia</taxon>
        <taxon>Flavobacteriales</taxon>
        <taxon>Flavobacteriaceae</taxon>
        <taxon>Flavivirga</taxon>
    </lineage>
</organism>
<feature type="transmembrane region" description="Helical" evidence="4">
    <location>
        <begin position="369"/>
        <end position="386"/>
    </location>
</feature>
<reference evidence="6 7" key="1">
    <citation type="submission" date="2020-04" db="EMBL/GenBank/DDBJ databases">
        <title>A Flavivirga sp. nov.</title>
        <authorList>
            <person name="Sun X."/>
        </authorList>
    </citation>
    <scope>NUCLEOTIDE SEQUENCE [LARGE SCALE GENOMIC DNA]</scope>
    <source>
        <strain evidence="6 7">Y03</strain>
    </source>
</reference>
<keyword evidence="7" id="KW-1185">Reference proteome</keyword>
<feature type="transmembrane region" description="Helical" evidence="4">
    <location>
        <begin position="303"/>
        <end position="326"/>
    </location>
</feature>
<keyword evidence="1 4" id="KW-0812">Transmembrane</keyword>
<feature type="transmembrane region" description="Helical" evidence="4">
    <location>
        <begin position="98"/>
        <end position="118"/>
    </location>
</feature>